<evidence type="ECO:0000313" key="4">
    <source>
        <dbReference type="Proteomes" id="UP000033632"/>
    </source>
</evidence>
<sequence>MILAAIWACWTSAALGQAVPNHADPSAREILPNPVPVPAIRFLTSADFPPFNFRDETGALVGFNIDLARRICEEVDVPCTVQAWPWEQAADALADNQGDALIAGLALSPENGERFDFSSIYLALPGRFVTQADAARGFDPSALTGARISVRRGSAHEEFLQRYLAHATLAPMDDEIAALEAVKAGEADAYFGDAMRASFWLNDNLACCSFAGEAYFRPELFGKGLAIAVPAGHDTVRHAIDWALVRLKEGGSLDELYLRWFPVGFY</sequence>
<dbReference type="InterPro" id="IPR001638">
    <property type="entry name" value="Solute-binding_3/MltF_N"/>
</dbReference>
<evidence type="ECO:0000313" key="3">
    <source>
        <dbReference type="EMBL" id="KKB12704.1"/>
    </source>
</evidence>
<evidence type="ECO:0000256" key="1">
    <source>
        <dbReference type="ARBA" id="ARBA00022729"/>
    </source>
</evidence>
<accession>A0A0F5FV19</accession>
<dbReference type="PANTHER" id="PTHR35936">
    <property type="entry name" value="MEMBRANE-BOUND LYTIC MUREIN TRANSGLYCOSYLASE F"/>
    <property type="match status" value="1"/>
</dbReference>
<feature type="domain" description="Solute-binding protein family 3/N-terminal" evidence="2">
    <location>
        <begin position="39"/>
        <end position="264"/>
    </location>
</feature>
<dbReference type="PATRIC" id="fig|443610.3.peg.3751"/>
<comment type="caution">
    <text evidence="3">The sequence shown here is derived from an EMBL/GenBank/DDBJ whole genome shotgun (WGS) entry which is preliminary data.</text>
</comment>
<keyword evidence="4" id="KW-1185">Reference proteome</keyword>
<dbReference type="Gene3D" id="3.40.190.10">
    <property type="entry name" value="Periplasmic binding protein-like II"/>
    <property type="match status" value="2"/>
</dbReference>
<dbReference type="AlphaFoldDB" id="A0A0F5FV19"/>
<dbReference type="EMBL" id="JZEX01000060">
    <property type="protein sequence ID" value="KKB12704.1"/>
    <property type="molecule type" value="Genomic_DNA"/>
</dbReference>
<protein>
    <recommendedName>
        <fullName evidence="2">Solute-binding protein family 3/N-terminal domain-containing protein</fullName>
    </recommendedName>
</protein>
<organism evidence="3 4">
    <name type="scientific">Devosia geojensis</name>
    <dbReference type="NCBI Taxonomy" id="443610"/>
    <lineage>
        <taxon>Bacteria</taxon>
        <taxon>Pseudomonadati</taxon>
        <taxon>Pseudomonadota</taxon>
        <taxon>Alphaproteobacteria</taxon>
        <taxon>Hyphomicrobiales</taxon>
        <taxon>Devosiaceae</taxon>
        <taxon>Devosia</taxon>
    </lineage>
</organism>
<dbReference type="Proteomes" id="UP000033632">
    <property type="component" value="Unassembled WGS sequence"/>
</dbReference>
<reference evidence="3 4" key="1">
    <citation type="submission" date="2015-03" db="EMBL/GenBank/DDBJ databases">
        <authorList>
            <person name="Hassan Y.I."/>
            <person name="Lepp D."/>
            <person name="Li X.-Z."/>
            <person name="Zhou T."/>
        </authorList>
    </citation>
    <scope>NUCLEOTIDE SEQUENCE [LARGE SCALE GENOMIC DNA]</scope>
    <source>
        <strain evidence="3 4">BD-c194</strain>
    </source>
</reference>
<dbReference type="STRING" id="443610.VE25_06000"/>
<dbReference type="SMART" id="SM00062">
    <property type="entry name" value="PBPb"/>
    <property type="match status" value="1"/>
</dbReference>
<proteinExistence type="predicted"/>
<dbReference type="SUPFAM" id="SSF53850">
    <property type="entry name" value="Periplasmic binding protein-like II"/>
    <property type="match status" value="1"/>
</dbReference>
<keyword evidence="1" id="KW-0732">Signal</keyword>
<gene>
    <name evidence="3" type="ORF">VE25_06000</name>
</gene>
<dbReference type="Pfam" id="PF00497">
    <property type="entry name" value="SBP_bac_3"/>
    <property type="match status" value="1"/>
</dbReference>
<name>A0A0F5FV19_9HYPH</name>
<evidence type="ECO:0000259" key="2">
    <source>
        <dbReference type="SMART" id="SM00062"/>
    </source>
</evidence>
<dbReference type="PANTHER" id="PTHR35936:SF35">
    <property type="entry name" value="L-CYSTINE-BINDING PROTEIN TCYJ"/>
    <property type="match status" value="1"/>
</dbReference>